<keyword evidence="3 7" id="KW-0799">Topoisomerase</keyword>
<dbReference type="SMART" id="SM00434">
    <property type="entry name" value="TOP4c"/>
    <property type="match status" value="1"/>
</dbReference>
<protein>
    <recommendedName>
        <fullName evidence="7">DNA topoisomerase 4 subunit A</fullName>
        <ecNumber evidence="7">5.6.2.2</ecNumber>
    </recommendedName>
    <alternativeName>
        <fullName evidence="7">Topoisomerase IV subunit A</fullName>
    </alternativeName>
</protein>
<evidence type="ECO:0000256" key="2">
    <source>
        <dbReference type="ARBA" id="ARBA00022475"/>
    </source>
</evidence>
<dbReference type="GO" id="GO:0005737">
    <property type="term" value="C:cytoplasm"/>
    <property type="evidence" value="ECO:0007669"/>
    <property type="project" value="TreeGrafter"/>
</dbReference>
<keyword evidence="13" id="KW-1185">Reference proteome</keyword>
<dbReference type="EC" id="5.6.2.2" evidence="7"/>
<dbReference type="GO" id="GO:0005524">
    <property type="term" value="F:ATP binding"/>
    <property type="evidence" value="ECO:0007669"/>
    <property type="project" value="InterPro"/>
</dbReference>
<evidence type="ECO:0000259" key="11">
    <source>
        <dbReference type="PROSITE" id="PS52040"/>
    </source>
</evidence>
<dbReference type="SUPFAM" id="SSF101904">
    <property type="entry name" value="GyrA/ParC C-terminal domain-like"/>
    <property type="match status" value="1"/>
</dbReference>
<feature type="region of interest" description="Disordered" evidence="10">
    <location>
        <begin position="713"/>
        <end position="732"/>
    </location>
</feature>
<reference evidence="12 13" key="1">
    <citation type="submission" date="2018-06" db="EMBL/GenBank/DDBJ databases">
        <authorList>
            <consortium name="Pathogen Informatics"/>
            <person name="Doyle S."/>
        </authorList>
    </citation>
    <scope>NUCLEOTIDE SEQUENCE [LARGE SCALE GENOMIC DNA]</scope>
    <source>
        <strain evidence="12 13">NCTC13294</strain>
    </source>
</reference>
<dbReference type="InterPro" id="IPR050220">
    <property type="entry name" value="Type_II_DNA_Topoisomerases"/>
</dbReference>
<dbReference type="Gene3D" id="3.30.1360.40">
    <property type="match status" value="1"/>
</dbReference>
<dbReference type="GO" id="GO:0005694">
    <property type="term" value="C:chromosome"/>
    <property type="evidence" value="ECO:0007669"/>
    <property type="project" value="InterPro"/>
</dbReference>
<dbReference type="FunFam" id="1.10.268.10:FF:000001">
    <property type="entry name" value="DNA gyrase subunit A"/>
    <property type="match status" value="1"/>
</dbReference>
<dbReference type="GO" id="GO:0019897">
    <property type="term" value="C:extrinsic component of plasma membrane"/>
    <property type="evidence" value="ECO:0007669"/>
    <property type="project" value="UniProtKB-UniRule"/>
</dbReference>
<dbReference type="PANTHER" id="PTHR43493">
    <property type="entry name" value="DNA GYRASE/TOPOISOMERASE SUBUNIT A"/>
    <property type="match status" value="1"/>
</dbReference>
<organism evidence="12 13">
    <name type="scientific">Cardiobacterium valvarum</name>
    <dbReference type="NCBI Taxonomy" id="194702"/>
    <lineage>
        <taxon>Bacteria</taxon>
        <taxon>Pseudomonadati</taxon>
        <taxon>Pseudomonadota</taxon>
        <taxon>Gammaproteobacteria</taxon>
        <taxon>Cardiobacteriales</taxon>
        <taxon>Cardiobacteriaceae</taxon>
        <taxon>Cardiobacterium</taxon>
    </lineage>
</organism>
<feature type="site" description="Interaction with DNA" evidence="7">
    <location>
        <position position="79"/>
    </location>
</feature>
<keyword evidence="4 7" id="KW-0238">DNA-binding</keyword>
<dbReference type="PANTHER" id="PTHR43493:SF1">
    <property type="entry name" value="DNA TOPOISOMERASE 4 SUBUNIT A"/>
    <property type="match status" value="1"/>
</dbReference>
<proteinExistence type="inferred from homology"/>
<dbReference type="SUPFAM" id="SSF56719">
    <property type="entry name" value="Type II DNA topoisomerase"/>
    <property type="match status" value="1"/>
</dbReference>
<comment type="function">
    <text evidence="7">Topoisomerase IV is essential for chromosome segregation. It relaxes supercoiled DNA. Performs the decatenation events required during the replication of a circular DNA molecule.</text>
</comment>
<dbReference type="GO" id="GO:0006265">
    <property type="term" value="P:DNA topological change"/>
    <property type="evidence" value="ECO:0007669"/>
    <property type="project" value="UniProtKB-UniRule"/>
</dbReference>
<dbReference type="InterPro" id="IPR035516">
    <property type="entry name" value="Gyrase/topoIV_suA_C"/>
</dbReference>
<dbReference type="Gene3D" id="1.10.268.10">
    <property type="entry name" value="Topoisomerase, domain 3"/>
    <property type="match status" value="1"/>
</dbReference>
<comment type="subunit">
    <text evidence="7">Heterotetramer composed of ParC and ParE.</text>
</comment>
<dbReference type="GO" id="GO:0007059">
    <property type="term" value="P:chromosome segregation"/>
    <property type="evidence" value="ECO:0007669"/>
    <property type="project" value="UniProtKB-UniRule"/>
</dbReference>
<dbReference type="PROSITE" id="PS52040">
    <property type="entry name" value="TOPO_IIA"/>
    <property type="match status" value="1"/>
</dbReference>
<dbReference type="Gene3D" id="2.120.10.90">
    <property type="entry name" value="DNA gyrase/topoisomerase IV, subunit A, C-terminal"/>
    <property type="match status" value="1"/>
</dbReference>
<dbReference type="GO" id="GO:0003677">
    <property type="term" value="F:DNA binding"/>
    <property type="evidence" value="ECO:0007669"/>
    <property type="project" value="UniProtKB-UniRule"/>
</dbReference>
<evidence type="ECO:0000256" key="6">
    <source>
        <dbReference type="ARBA" id="ARBA00023235"/>
    </source>
</evidence>
<dbReference type="GO" id="GO:0003918">
    <property type="term" value="F:DNA topoisomerase type II (double strand cut, ATP-hydrolyzing) activity"/>
    <property type="evidence" value="ECO:0007669"/>
    <property type="project" value="UniProtKB-UniRule"/>
</dbReference>
<feature type="domain" description="Topo IIA-type catalytic" evidence="11">
    <location>
        <begin position="33"/>
        <end position="496"/>
    </location>
</feature>
<sequence length="753" mass="83420">MTLTTHEEQQPLAGFVEKAYLDYAMYVILDRALPHISDGLKPVQRRIIYAMSELGLSHQSKHKKSARTVGDVIGKYHPHGDSACYEAMVLMAQDFAYRYPLVDGQGNWGSADDPKSFAAMRYTESRLTGYAKTLLAELEQGTVAWIANFDGTLQEPARLPARLPNILLNGGSGIAVGMATNLLPHNLREVVSACRALLADPLLTDDEIMQHIPAPDFPTGGELVSPREEIAALYRTGRGTIRLRATWHLEDGNIVIDQLPYQVSGSKIQEQIAKQMQAKKLAWLDDLRDESDHENPVCLVLIPRSNRVDNERLMQHLFATTDLEKRYSAQMNMIGLDGRPQVKNLRQILSEWLIYREDTVRRRLNHRLIAVNDRLHILAGLLIAYLNLDEIIRIIRSEDEPRPVLMRTFNLSEAQAEAILNTRLRHLACLEEQQIRAEEQALAAEKQRLDELLRSRANLLALISDELAADAETYGDARRTVICEREAAVALDETELTPSEAVTLILSKMGWIRGGKGHNIDGATLTYKSGDAYLTQIAGRSNQQACLLADDGRCYTLALHGLPSARGNGEPLTSRLSIDASAHIIAAAIIDDDRCYLVAADNGYGFITRGRDLTSKTKTGKSLINPGGGRAITLQALPDGEVDILAITNEGRIALIDAAEIPELGKGKGSQTIAIAKKTYDQNGVRLSHICAYARGRDITLYSGKQKMTIRASERDTYHTPRGHKGNHLPKGYRHVERIEVQDEDSVAPANPA</sequence>
<gene>
    <name evidence="7 12" type="primary">parC</name>
    <name evidence="12" type="ORF">NCTC13294_02144</name>
</gene>
<keyword evidence="2 7" id="KW-1003">Cell membrane</keyword>
<feature type="coiled-coil region" evidence="9">
    <location>
        <begin position="427"/>
        <end position="462"/>
    </location>
</feature>
<evidence type="ECO:0000256" key="8">
    <source>
        <dbReference type="PROSITE-ProRule" id="PRU01384"/>
    </source>
</evidence>
<evidence type="ECO:0000256" key="7">
    <source>
        <dbReference type="HAMAP-Rule" id="MF_00936"/>
    </source>
</evidence>
<evidence type="ECO:0000313" key="12">
    <source>
        <dbReference type="EMBL" id="SUX24908.1"/>
    </source>
</evidence>
<dbReference type="InterPro" id="IPR005742">
    <property type="entry name" value="TopoIV_A_Gneg"/>
</dbReference>
<name>A0A381ED09_9GAMM</name>
<feature type="site" description="Interaction with DNA" evidence="7">
    <location>
        <position position="41"/>
    </location>
</feature>
<dbReference type="RefSeq" id="WP_115612282.1">
    <property type="nucleotide sequence ID" value="NZ_JBHLZC010000001.1"/>
</dbReference>
<evidence type="ECO:0000256" key="3">
    <source>
        <dbReference type="ARBA" id="ARBA00023029"/>
    </source>
</evidence>
<comment type="catalytic activity">
    <reaction evidence="1 7 8">
        <text>ATP-dependent breakage, passage and rejoining of double-stranded DNA.</text>
        <dbReference type="EC" id="5.6.2.2"/>
    </reaction>
</comment>
<evidence type="ECO:0000313" key="13">
    <source>
        <dbReference type="Proteomes" id="UP000254572"/>
    </source>
</evidence>
<dbReference type="HAMAP" id="MF_00936">
    <property type="entry name" value="ParC_type1"/>
    <property type="match status" value="1"/>
</dbReference>
<feature type="compositionally biased region" description="Basic residues" evidence="10">
    <location>
        <begin position="721"/>
        <end position="732"/>
    </location>
</feature>
<dbReference type="NCBIfam" id="TIGR01062">
    <property type="entry name" value="parC_Gneg"/>
    <property type="match status" value="1"/>
</dbReference>
<dbReference type="NCBIfam" id="NF004044">
    <property type="entry name" value="PRK05561.1"/>
    <property type="match status" value="1"/>
</dbReference>
<dbReference type="Pfam" id="PF00521">
    <property type="entry name" value="DNA_topoisoIV"/>
    <property type="match status" value="1"/>
</dbReference>
<evidence type="ECO:0000256" key="9">
    <source>
        <dbReference type="SAM" id="Coils"/>
    </source>
</evidence>
<evidence type="ECO:0000256" key="4">
    <source>
        <dbReference type="ARBA" id="ARBA00023125"/>
    </source>
</evidence>
<comment type="similarity">
    <text evidence="7">Belongs to the type II topoisomerase GyrA/ParC subunit family. ParC type 1 subfamily.</text>
</comment>
<evidence type="ECO:0000256" key="10">
    <source>
        <dbReference type="SAM" id="MobiDB-lite"/>
    </source>
</evidence>
<keyword evidence="6 7" id="KW-0413">Isomerase</keyword>
<feature type="site" description="Transition state stabilizer" evidence="7">
    <location>
        <position position="121"/>
    </location>
</feature>
<dbReference type="InterPro" id="IPR002205">
    <property type="entry name" value="Topo_IIA_dom_A"/>
</dbReference>
<comment type="subcellular location">
    <subcellularLocation>
        <location evidence="7">Cell membrane</location>
        <topology evidence="7">Peripheral membrane protein</topology>
    </subcellularLocation>
</comment>
<evidence type="ECO:0000256" key="1">
    <source>
        <dbReference type="ARBA" id="ARBA00000185"/>
    </source>
</evidence>
<dbReference type="OrthoDB" id="9806486at2"/>
<dbReference type="EMBL" id="UFUW01000001">
    <property type="protein sequence ID" value="SUX24908.1"/>
    <property type="molecule type" value="Genomic_DNA"/>
</dbReference>
<evidence type="ECO:0000256" key="5">
    <source>
        <dbReference type="ARBA" id="ARBA00023136"/>
    </source>
</evidence>
<keyword evidence="5 7" id="KW-0472">Membrane</keyword>
<feature type="active site" description="O-(5'-phospho-DNA)-tyrosine intermediate" evidence="7 8">
    <location>
        <position position="122"/>
    </location>
</feature>
<dbReference type="Gene3D" id="3.90.199.10">
    <property type="entry name" value="Topoisomerase II, domain 5"/>
    <property type="match status" value="1"/>
</dbReference>
<dbReference type="Proteomes" id="UP000254572">
    <property type="component" value="Unassembled WGS sequence"/>
</dbReference>
<dbReference type="AlphaFoldDB" id="A0A381ED09"/>
<dbReference type="GO" id="GO:0009330">
    <property type="term" value="C:DNA topoisomerase type II (double strand cut, ATP-hydrolyzing) complex"/>
    <property type="evidence" value="ECO:0007669"/>
    <property type="project" value="TreeGrafter"/>
</dbReference>
<dbReference type="InterPro" id="IPR013758">
    <property type="entry name" value="Topo_IIA_A/C_ab"/>
</dbReference>
<feature type="site" description="Interaction with DNA" evidence="7">
    <location>
        <position position="77"/>
    </location>
</feature>
<accession>A0A381ED09</accession>
<keyword evidence="9" id="KW-0175">Coiled coil</keyword>
<dbReference type="CDD" id="cd00187">
    <property type="entry name" value="TOP4c"/>
    <property type="match status" value="1"/>
</dbReference>
<dbReference type="InterPro" id="IPR013757">
    <property type="entry name" value="Topo_IIA_A_a_sf"/>
</dbReference>
<dbReference type="InterPro" id="IPR013760">
    <property type="entry name" value="Topo_IIA-like_dom_sf"/>
</dbReference>